<sequence length="147" mass="16028">MTTPATQNSRNPQRLQRCILNLAYRPGGITLRQLAKLLGLGLSDVSTCIYGLLMDGRLFETRTDRQTSYHTAVVHLDPGLEQAGVTQPMVSYLDRGGRSETAQRLAQQFGLAVAVARANLERAVVNGLLGARNVGSLRLYTTESRAT</sequence>
<evidence type="ECO:0000313" key="2">
    <source>
        <dbReference type="Proteomes" id="UP001596317"/>
    </source>
</evidence>
<dbReference type="EMBL" id="JBHSWB010000002">
    <property type="protein sequence ID" value="MFC6662525.1"/>
    <property type="molecule type" value="Genomic_DNA"/>
</dbReference>
<proteinExistence type="predicted"/>
<dbReference type="Proteomes" id="UP001596317">
    <property type="component" value="Unassembled WGS sequence"/>
</dbReference>
<reference evidence="2" key="1">
    <citation type="journal article" date="2019" name="Int. J. Syst. Evol. Microbiol.">
        <title>The Global Catalogue of Microorganisms (GCM) 10K type strain sequencing project: providing services to taxonomists for standard genome sequencing and annotation.</title>
        <authorList>
            <consortium name="The Broad Institute Genomics Platform"/>
            <consortium name="The Broad Institute Genome Sequencing Center for Infectious Disease"/>
            <person name="Wu L."/>
            <person name="Ma J."/>
        </authorList>
    </citation>
    <scope>NUCLEOTIDE SEQUENCE [LARGE SCALE GENOMIC DNA]</scope>
    <source>
        <strain evidence="2">CCUG 63830</strain>
    </source>
</reference>
<dbReference type="SUPFAM" id="SSF46785">
    <property type="entry name" value="Winged helix' DNA-binding domain"/>
    <property type="match status" value="1"/>
</dbReference>
<dbReference type="InterPro" id="IPR036390">
    <property type="entry name" value="WH_DNA-bd_sf"/>
</dbReference>
<dbReference type="RefSeq" id="WP_224610807.1">
    <property type="nucleotide sequence ID" value="NZ_JAIQXV010000016.1"/>
</dbReference>
<comment type="caution">
    <text evidence="1">The sequence shown here is derived from an EMBL/GenBank/DDBJ whole genome shotgun (WGS) entry which is preliminary data.</text>
</comment>
<organism evidence="1 2">
    <name type="scientific">Deinococcus multiflagellatus</name>
    <dbReference type="NCBI Taxonomy" id="1656887"/>
    <lineage>
        <taxon>Bacteria</taxon>
        <taxon>Thermotogati</taxon>
        <taxon>Deinococcota</taxon>
        <taxon>Deinococci</taxon>
        <taxon>Deinococcales</taxon>
        <taxon>Deinococcaceae</taxon>
        <taxon>Deinococcus</taxon>
    </lineage>
</organism>
<name>A0ABW1ZQN6_9DEIO</name>
<gene>
    <name evidence="1" type="ORF">ACFP90_20945</name>
</gene>
<keyword evidence="2" id="KW-1185">Reference proteome</keyword>
<evidence type="ECO:0000313" key="1">
    <source>
        <dbReference type="EMBL" id="MFC6662525.1"/>
    </source>
</evidence>
<accession>A0ABW1ZQN6</accession>
<protein>
    <submittedName>
        <fullName evidence="1">Uncharacterized protein</fullName>
    </submittedName>
</protein>